<accession>A0ABV7FR44</accession>
<dbReference type="Pfam" id="PF10067">
    <property type="entry name" value="DUF2306"/>
    <property type="match status" value="1"/>
</dbReference>
<feature type="transmembrane region" description="Helical" evidence="1">
    <location>
        <begin position="213"/>
        <end position="231"/>
    </location>
</feature>
<name>A0ABV7FR44_9ALTE</name>
<feature type="transmembrane region" description="Helical" evidence="1">
    <location>
        <begin position="69"/>
        <end position="92"/>
    </location>
</feature>
<feature type="transmembrane region" description="Helical" evidence="1">
    <location>
        <begin position="243"/>
        <end position="268"/>
    </location>
</feature>
<keyword evidence="1" id="KW-1133">Transmembrane helix</keyword>
<dbReference type="Proteomes" id="UP001595478">
    <property type="component" value="Unassembled WGS sequence"/>
</dbReference>
<reference evidence="3" key="1">
    <citation type="journal article" date="2019" name="Int. J. Syst. Evol. Microbiol.">
        <title>The Global Catalogue of Microorganisms (GCM) 10K type strain sequencing project: providing services to taxonomists for standard genome sequencing and annotation.</title>
        <authorList>
            <consortium name="The Broad Institute Genomics Platform"/>
            <consortium name="The Broad Institute Genome Sequencing Center for Infectious Disease"/>
            <person name="Wu L."/>
            <person name="Ma J."/>
        </authorList>
    </citation>
    <scope>NUCLEOTIDE SEQUENCE [LARGE SCALE GENOMIC DNA]</scope>
    <source>
        <strain evidence="3">KCTC 52473</strain>
    </source>
</reference>
<gene>
    <name evidence="2" type="ORF">ACFOHL_14150</name>
</gene>
<comment type="caution">
    <text evidence="2">The sequence shown here is derived from an EMBL/GenBank/DDBJ whole genome shotgun (WGS) entry which is preliminary data.</text>
</comment>
<feature type="transmembrane region" description="Helical" evidence="1">
    <location>
        <begin position="138"/>
        <end position="160"/>
    </location>
</feature>
<proteinExistence type="predicted"/>
<evidence type="ECO:0000313" key="3">
    <source>
        <dbReference type="Proteomes" id="UP001595478"/>
    </source>
</evidence>
<dbReference type="InterPro" id="IPR018750">
    <property type="entry name" value="DUF2306_membrane"/>
</dbReference>
<keyword evidence="3" id="KW-1185">Reference proteome</keyword>
<evidence type="ECO:0000313" key="2">
    <source>
        <dbReference type="EMBL" id="MFC3122763.1"/>
    </source>
</evidence>
<sequence>MSSHFFSHTSSVSPSANTYLKIAAISWGAVALMGQWAFAVYILTIYVIAQYRGLDISVFSPGQGAENTSGFSGFVFFLHILPAIIMAVSVIFQLLPNIRRRYPLLHRWNGRLFFVLGVSGAITGLYLTWGAGLRFSDIGAIGISVNGVLILIAIGFAWHTARHKRYAEHMRWAVHSFILVNAVWTFRLYLTAWFMVNQGSNGNSPNLDGPVDIFISFACYLLPMAIVELYFWAKRSKQMHAMLIAAAALSMGTLITLLGVISATLMMWMPRINRVIEAIS</sequence>
<keyword evidence="1" id="KW-0812">Transmembrane</keyword>
<feature type="transmembrane region" description="Helical" evidence="1">
    <location>
        <begin position="112"/>
        <end position="132"/>
    </location>
</feature>
<dbReference type="EMBL" id="JBHRSW010000029">
    <property type="protein sequence ID" value="MFC3122763.1"/>
    <property type="molecule type" value="Genomic_DNA"/>
</dbReference>
<keyword evidence="1" id="KW-0472">Membrane</keyword>
<organism evidence="2 3">
    <name type="scientific">Agaribacter flavus</name>
    <dbReference type="NCBI Taxonomy" id="1902781"/>
    <lineage>
        <taxon>Bacteria</taxon>
        <taxon>Pseudomonadati</taxon>
        <taxon>Pseudomonadota</taxon>
        <taxon>Gammaproteobacteria</taxon>
        <taxon>Alteromonadales</taxon>
        <taxon>Alteromonadaceae</taxon>
        <taxon>Agaribacter</taxon>
    </lineage>
</organism>
<feature type="transmembrane region" description="Helical" evidence="1">
    <location>
        <begin position="20"/>
        <end position="49"/>
    </location>
</feature>
<evidence type="ECO:0000256" key="1">
    <source>
        <dbReference type="SAM" id="Phobius"/>
    </source>
</evidence>
<protein>
    <submittedName>
        <fullName evidence="2">DUF2306 domain-containing protein</fullName>
    </submittedName>
</protein>
<dbReference type="RefSeq" id="WP_376920884.1">
    <property type="nucleotide sequence ID" value="NZ_JBHRSW010000029.1"/>
</dbReference>
<feature type="transmembrane region" description="Helical" evidence="1">
    <location>
        <begin position="172"/>
        <end position="193"/>
    </location>
</feature>